<organism evidence="8 9">
    <name type="scientific">Austropuccinia psidii MF-1</name>
    <dbReference type="NCBI Taxonomy" id="1389203"/>
    <lineage>
        <taxon>Eukaryota</taxon>
        <taxon>Fungi</taxon>
        <taxon>Dikarya</taxon>
        <taxon>Basidiomycota</taxon>
        <taxon>Pucciniomycotina</taxon>
        <taxon>Pucciniomycetes</taxon>
        <taxon>Pucciniales</taxon>
        <taxon>Sphaerophragmiaceae</taxon>
        <taxon>Austropuccinia</taxon>
    </lineage>
</organism>
<keyword evidence="3" id="KW-0378">Hydrolase</keyword>
<dbReference type="SUPFAM" id="SSF53098">
    <property type="entry name" value="Ribonuclease H-like"/>
    <property type="match status" value="1"/>
</dbReference>
<dbReference type="PROSITE" id="PS50994">
    <property type="entry name" value="INTEGRASE"/>
    <property type="match status" value="1"/>
</dbReference>
<proteinExistence type="predicted"/>
<dbReference type="CDD" id="cd09272">
    <property type="entry name" value="RNase_HI_RT_Ty1"/>
    <property type="match status" value="1"/>
</dbReference>
<dbReference type="InterPro" id="IPR001584">
    <property type="entry name" value="Integrase_cat-core"/>
</dbReference>
<comment type="catalytic activity">
    <reaction evidence="5">
        <text>DNA(n) + a 2'-deoxyribonucleoside 5'-triphosphate = DNA(n+1) + diphosphate</text>
        <dbReference type="Rhea" id="RHEA:22508"/>
        <dbReference type="Rhea" id="RHEA-COMP:17339"/>
        <dbReference type="Rhea" id="RHEA-COMP:17340"/>
        <dbReference type="ChEBI" id="CHEBI:33019"/>
        <dbReference type="ChEBI" id="CHEBI:61560"/>
        <dbReference type="ChEBI" id="CHEBI:173112"/>
        <dbReference type="EC" id="2.7.7.49"/>
    </reaction>
</comment>
<comment type="caution">
    <text evidence="8">The sequence shown here is derived from an EMBL/GenBank/DDBJ whole genome shotgun (WGS) entry which is preliminary data.</text>
</comment>
<dbReference type="Gene3D" id="3.30.420.10">
    <property type="entry name" value="Ribonuclease H-like superfamily/Ribonuclease H"/>
    <property type="match status" value="1"/>
</dbReference>
<dbReference type="EMBL" id="AVOT02009600">
    <property type="protein sequence ID" value="MBW0488432.1"/>
    <property type="molecule type" value="Genomic_DNA"/>
</dbReference>
<dbReference type="InterPro" id="IPR039537">
    <property type="entry name" value="Retrotran_Ty1/copia-like"/>
</dbReference>
<evidence type="ECO:0000313" key="9">
    <source>
        <dbReference type="Proteomes" id="UP000765509"/>
    </source>
</evidence>
<dbReference type="PANTHER" id="PTHR42648:SF18">
    <property type="entry name" value="RETROTRANSPOSON, UNCLASSIFIED-LIKE PROTEIN"/>
    <property type="match status" value="1"/>
</dbReference>
<name>A0A9Q3CU00_9BASI</name>
<evidence type="ECO:0000256" key="4">
    <source>
        <dbReference type="ARBA" id="ARBA00022884"/>
    </source>
</evidence>
<dbReference type="GO" id="GO:0016787">
    <property type="term" value="F:hydrolase activity"/>
    <property type="evidence" value="ECO:0007669"/>
    <property type="project" value="UniProtKB-KW"/>
</dbReference>
<dbReference type="AlphaFoldDB" id="A0A9Q3CU00"/>
<dbReference type="PANTHER" id="PTHR42648">
    <property type="entry name" value="TRANSPOSASE, PUTATIVE-RELATED"/>
    <property type="match status" value="1"/>
</dbReference>
<feature type="domain" description="Integrase catalytic" evidence="7">
    <location>
        <begin position="7"/>
        <end position="178"/>
    </location>
</feature>
<reference evidence="8" key="1">
    <citation type="submission" date="2021-03" db="EMBL/GenBank/DDBJ databases">
        <title>Draft genome sequence of rust myrtle Austropuccinia psidii MF-1, a brazilian biotype.</title>
        <authorList>
            <person name="Quecine M.C."/>
            <person name="Pachon D.M.R."/>
            <person name="Bonatelli M.L."/>
            <person name="Correr F.H."/>
            <person name="Franceschini L.M."/>
            <person name="Leite T.F."/>
            <person name="Margarido G.R.A."/>
            <person name="Almeida C.A."/>
            <person name="Ferrarezi J.A."/>
            <person name="Labate C.A."/>
        </authorList>
    </citation>
    <scope>NUCLEOTIDE SEQUENCE</scope>
    <source>
        <strain evidence="8">MF-1</strain>
    </source>
</reference>
<dbReference type="InterPro" id="IPR036397">
    <property type="entry name" value="RNaseH_sf"/>
</dbReference>
<keyword evidence="1" id="KW-0815">Transposition</keyword>
<dbReference type="Proteomes" id="UP000765509">
    <property type="component" value="Unassembled WGS sequence"/>
</dbReference>
<dbReference type="GO" id="GO:0015074">
    <property type="term" value="P:DNA integration"/>
    <property type="evidence" value="ECO:0007669"/>
    <property type="project" value="InterPro"/>
</dbReference>
<evidence type="ECO:0000259" key="7">
    <source>
        <dbReference type="PROSITE" id="PS50994"/>
    </source>
</evidence>
<evidence type="ECO:0000313" key="8">
    <source>
        <dbReference type="EMBL" id="MBW0488432.1"/>
    </source>
</evidence>
<evidence type="ECO:0000256" key="6">
    <source>
        <dbReference type="ARBA" id="ARBA00049244"/>
    </source>
</evidence>
<comment type="catalytic activity">
    <reaction evidence="6">
        <text>DNA(n) + a 2'-deoxyribonucleoside 5'-triphosphate = DNA(n+1) + diphosphate</text>
        <dbReference type="Rhea" id="RHEA:22508"/>
        <dbReference type="Rhea" id="RHEA-COMP:17339"/>
        <dbReference type="Rhea" id="RHEA-COMP:17340"/>
        <dbReference type="ChEBI" id="CHEBI:33019"/>
        <dbReference type="ChEBI" id="CHEBI:61560"/>
        <dbReference type="ChEBI" id="CHEBI:173112"/>
        <dbReference type="EC" id="2.7.7.7"/>
    </reaction>
</comment>
<evidence type="ECO:0000256" key="2">
    <source>
        <dbReference type="ARBA" id="ARBA00022723"/>
    </source>
</evidence>
<evidence type="ECO:0000256" key="3">
    <source>
        <dbReference type="ARBA" id="ARBA00022801"/>
    </source>
</evidence>
<dbReference type="InterPro" id="IPR012337">
    <property type="entry name" value="RNaseH-like_sf"/>
</dbReference>
<protein>
    <recommendedName>
        <fullName evidence="7">Integrase catalytic domain-containing protein</fullName>
    </recommendedName>
</protein>
<dbReference type="GO" id="GO:0003887">
    <property type="term" value="F:DNA-directed DNA polymerase activity"/>
    <property type="evidence" value="ECO:0007669"/>
    <property type="project" value="UniProtKB-EC"/>
</dbReference>
<gene>
    <name evidence="8" type="ORF">O181_028147</name>
</gene>
<dbReference type="GO" id="GO:0003964">
    <property type="term" value="F:RNA-directed DNA polymerase activity"/>
    <property type="evidence" value="ECO:0007669"/>
    <property type="project" value="UniProtKB-EC"/>
</dbReference>
<dbReference type="GO" id="GO:0003723">
    <property type="term" value="F:RNA binding"/>
    <property type="evidence" value="ECO:0007669"/>
    <property type="project" value="UniProtKB-KW"/>
</dbReference>
<dbReference type="Pfam" id="PF07727">
    <property type="entry name" value="RVT_2"/>
    <property type="match status" value="1"/>
</dbReference>
<dbReference type="GO" id="GO:0005634">
    <property type="term" value="C:nucleus"/>
    <property type="evidence" value="ECO:0007669"/>
    <property type="project" value="UniProtKB-ARBA"/>
</dbReference>
<dbReference type="OrthoDB" id="2506085at2759"/>
<accession>A0A9Q3CU00</accession>
<evidence type="ECO:0000256" key="5">
    <source>
        <dbReference type="ARBA" id="ARBA00048173"/>
    </source>
</evidence>
<dbReference type="GO" id="GO:0032196">
    <property type="term" value="P:transposition"/>
    <property type="evidence" value="ECO:0007669"/>
    <property type="project" value="UniProtKB-KW"/>
</dbReference>
<keyword evidence="4" id="KW-0694">RNA-binding</keyword>
<dbReference type="GO" id="GO:0046872">
    <property type="term" value="F:metal ion binding"/>
    <property type="evidence" value="ECO:0007669"/>
    <property type="project" value="UniProtKB-KW"/>
</dbReference>
<evidence type="ECO:0000256" key="1">
    <source>
        <dbReference type="ARBA" id="ARBA00022578"/>
    </source>
</evidence>
<dbReference type="InterPro" id="IPR013103">
    <property type="entry name" value="RVT_2"/>
</dbReference>
<keyword evidence="2" id="KW-0479">Metal-binding</keyword>
<dbReference type="Pfam" id="PF00665">
    <property type="entry name" value="rve"/>
    <property type="match status" value="1"/>
</dbReference>
<keyword evidence="9" id="KW-1185">Reference proteome</keyword>
<sequence>MTKAPFKGTFPMCHQKLEFLHLDLCGPISPASVSGSKYSLRIMDGYSHFVWIFFLTNKSQCISLIKTLILKLKQQSNCLVSNIVSDNSTEFKNNELTTFYQQKGISHLTSAPYTPEQNPFAERGNKTTVNKSRCLLKDSGLGISYWAEAANTAVYLENLTPNKAIDFQTPYFKWFERHPSLKNLHPFGCEATSLILPSPSNVKISHHVKFNDNIFPALSYPDSNRTDTFTISDNLYLPAINPNVKTSDISHPTKTIQTQNINSPADEESESQIQPIDNNLPIRSITLGENTTNQTDLPKFKGYIWTNEPVNKSKEIVGEFAINSVESKNWEKAISQELQNMAKHSVWSQCNEPTNCKPLTTTWVFKQKTDEDGNLTKFKARLCVRGFNQREGIDYDKVFSPTGRLTSFLLLLTLCSRSKFIVEPMDVSPRCWHKALKDVLLKVGLSPCNTDLCFYISTIKNKPMWLFIHVDDLLFGGNWNDEFKYKIKQHFDMEDLGKAKYALGIRITQETDCISLLQDKFIDQILEEFNLTNAKPMNAPLPGNVKDLRDPMEEQPKEAPFNYRRAIGLLQYLVQCTRPDLAFSVSFLSQSLETPRSSHFKAVEHVLKYLIGTKRFTLKLGLNLLKHQETNILGFSNADWGGAKEYKSFSGSLIYYFGTIGWRSHKQKVVALSSAEAEYNALTECSQDLQWTRQLIYETTQVQCKIILHSDNQSAVEIASNHIYHHGTRHINF</sequence>